<dbReference type="InterPro" id="IPR013120">
    <property type="entry name" value="FAR_NAD-bd"/>
</dbReference>
<dbReference type="GO" id="GO:0005777">
    <property type="term" value="C:peroxisome"/>
    <property type="evidence" value="ECO:0007669"/>
    <property type="project" value="TreeGrafter"/>
</dbReference>
<keyword evidence="1" id="KW-0444">Lipid biosynthesis</keyword>
<dbReference type="Pfam" id="PF07993">
    <property type="entry name" value="NAD_binding_4"/>
    <property type="match status" value="1"/>
</dbReference>
<evidence type="ECO:0000256" key="1">
    <source>
        <dbReference type="RuleBase" id="RU363097"/>
    </source>
</evidence>
<dbReference type="CDD" id="cd05236">
    <property type="entry name" value="FAR-N_SDR_e"/>
    <property type="match status" value="1"/>
</dbReference>
<name>A0A4C1XSN0_EUMVA</name>
<dbReference type="PANTHER" id="PTHR11011">
    <property type="entry name" value="MALE STERILITY PROTEIN 2-RELATED"/>
    <property type="match status" value="1"/>
</dbReference>
<organism evidence="3 4">
    <name type="scientific">Eumeta variegata</name>
    <name type="common">Bagworm moth</name>
    <name type="synonym">Eumeta japonica</name>
    <dbReference type="NCBI Taxonomy" id="151549"/>
    <lineage>
        <taxon>Eukaryota</taxon>
        <taxon>Metazoa</taxon>
        <taxon>Ecdysozoa</taxon>
        <taxon>Arthropoda</taxon>
        <taxon>Hexapoda</taxon>
        <taxon>Insecta</taxon>
        <taxon>Pterygota</taxon>
        <taxon>Neoptera</taxon>
        <taxon>Endopterygota</taxon>
        <taxon>Lepidoptera</taxon>
        <taxon>Glossata</taxon>
        <taxon>Ditrysia</taxon>
        <taxon>Tineoidea</taxon>
        <taxon>Psychidae</taxon>
        <taxon>Oiketicinae</taxon>
        <taxon>Eumeta</taxon>
    </lineage>
</organism>
<dbReference type="AlphaFoldDB" id="A0A4C1XSN0"/>
<dbReference type="GO" id="GO:0080019">
    <property type="term" value="F:alcohol-forming very long-chain fatty acyl-CoA reductase activity"/>
    <property type="evidence" value="ECO:0007669"/>
    <property type="project" value="InterPro"/>
</dbReference>
<dbReference type="InterPro" id="IPR036291">
    <property type="entry name" value="NAD(P)-bd_dom_sf"/>
</dbReference>
<dbReference type="InterPro" id="IPR026055">
    <property type="entry name" value="FAR"/>
</dbReference>
<reference evidence="3 4" key="1">
    <citation type="journal article" date="2019" name="Commun. Biol.">
        <title>The bagworm genome reveals a unique fibroin gene that provides high tensile strength.</title>
        <authorList>
            <person name="Kono N."/>
            <person name="Nakamura H."/>
            <person name="Ohtoshi R."/>
            <person name="Tomita M."/>
            <person name="Numata K."/>
            <person name="Arakawa K."/>
        </authorList>
    </citation>
    <scope>NUCLEOTIDE SEQUENCE [LARGE SCALE GENOMIC DNA]</scope>
</reference>
<evidence type="ECO:0000313" key="3">
    <source>
        <dbReference type="EMBL" id="GBP65544.1"/>
    </source>
</evidence>
<keyword evidence="4" id="KW-1185">Reference proteome</keyword>
<dbReference type="GO" id="GO:0102965">
    <property type="term" value="F:alcohol-forming long-chain fatty acyl-CoA reductase activity"/>
    <property type="evidence" value="ECO:0007669"/>
    <property type="project" value="UniProtKB-EC"/>
</dbReference>
<accession>A0A4C1XSN0</accession>
<keyword evidence="1" id="KW-0443">Lipid metabolism</keyword>
<gene>
    <name evidence="3" type="ORF">EVAR_87520_1</name>
</gene>
<feature type="domain" description="Thioester reductase (TE)" evidence="2">
    <location>
        <begin position="40"/>
        <end position="258"/>
    </location>
</feature>
<comment type="similarity">
    <text evidence="1">Belongs to the fatty acyl-CoA reductase family.</text>
</comment>
<dbReference type="PANTHER" id="PTHR11011:SF60">
    <property type="entry name" value="FATTY ACYL-COA REDUCTASE-RELATED"/>
    <property type="match status" value="1"/>
</dbReference>
<dbReference type="Gene3D" id="3.40.50.720">
    <property type="entry name" value="NAD(P)-binding Rossmann-like Domain"/>
    <property type="match status" value="1"/>
</dbReference>
<sequence>MEQVLSLDVSILEHSRNLRKLEESGDSEIQKFFAGKTVLVTGGTGFLGKQLIEKLLRSCRDIDRIYLLLRPKKGKDVTQRLQEQLADPCYDTLRKYDQNFGVKIVGIEGDTGELGLALSGTNRKVLLNEVDVIFHGAATVRFDDHIKKAVLTNVRGTREVLLLAAECKHLSAFVHVSTAYSHAPRSECKEEFYPSPIASDLMIEMAETVDEDILERITPGLIGDWPNTYTFSKALAEDQLKRLAVEHKVPAGVIRPAIGSIVRSRDFSIRQKVYDALYWLVVDNPLYKDVTIDTNVIINEGNIIRVEEAPVEIAIETNDESTENASA</sequence>
<dbReference type="SUPFAM" id="SSF51735">
    <property type="entry name" value="NAD(P)-binding Rossmann-fold domains"/>
    <property type="match status" value="1"/>
</dbReference>
<comment type="caution">
    <text evidence="3">The sequence shown here is derived from an EMBL/GenBank/DDBJ whole genome shotgun (WGS) entry which is preliminary data.</text>
</comment>
<dbReference type="EC" id="1.2.1.84" evidence="1"/>
<proteinExistence type="inferred from homology"/>
<comment type="function">
    <text evidence="1">Catalyzes the reduction of fatty acyl-CoA to fatty alcohols.</text>
</comment>
<dbReference type="GO" id="GO:0035336">
    <property type="term" value="P:long-chain fatty-acyl-CoA metabolic process"/>
    <property type="evidence" value="ECO:0007669"/>
    <property type="project" value="TreeGrafter"/>
</dbReference>
<dbReference type="EMBL" id="BGZK01000932">
    <property type="protein sequence ID" value="GBP65544.1"/>
    <property type="molecule type" value="Genomic_DNA"/>
</dbReference>
<evidence type="ECO:0000259" key="2">
    <source>
        <dbReference type="Pfam" id="PF07993"/>
    </source>
</evidence>
<evidence type="ECO:0000313" key="4">
    <source>
        <dbReference type="Proteomes" id="UP000299102"/>
    </source>
</evidence>
<keyword evidence="1" id="KW-0521">NADP</keyword>
<protein>
    <recommendedName>
        <fullName evidence="1">Fatty acyl-CoA reductase</fullName>
        <ecNumber evidence="1">1.2.1.84</ecNumber>
    </recommendedName>
</protein>
<comment type="catalytic activity">
    <reaction evidence="1">
        <text>a long-chain fatty acyl-CoA + 2 NADPH + 2 H(+) = a long-chain primary fatty alcohol + 2 NADP(+) + CoA</text>
        <dbReference type="Rhea" id="RHEA:52716"/>
        <dbReference type="ChEBI" id="CHEBI:15378"/>
        <dbReference type="ChEBI" id="CHEBI:57287"/>
        <dbReference type="ChEBI" id="CHEBI:57783"/>
        <dbReference type="ChEBI" id="CHEBI:58349"/>
        <dbReference type="ChEBI" id="CHEBI:77396"/>
        <dbReference type="ChEBI" id="CHEBI:83139"/>
        <dbReference type="EC" id="1.2.1.84"/>
    </reaction>
</comment>
<dbReference type="OrthoDB" id="429813at2759"/>
<dbReference type="Proteomes" id="UP000299102">
    <property type="component" value="Unassembled WGS sequence"/>
</dbReference>
<keyword evidence="1" id="KW-0560">Oxidoreductase</keyword>